<proteinExistence type="predicted"/>
<sequence length="81" mass="9464">MKLIKVEGIHYILFCIGLMLLIYLEWLTPSIFFIGSALFVFLNYLLSKRDYNISVKNVYFNLVFIGIVLFTVILANVYFLS</sequence>
<evidence type="ECO:0000313" key="2">
    <source>
        <dbReference type="EMBL" id="MDV2884662.1"/>
    </source>
</evidence>
<dbReference type="Proteomes" id="UP001285636">
    <property type="component" value="Unassembled WGS sequence"/>
</dbReference>
<protein>
    <submittedName>
        <fullName evidence="2">Uncharacterized protein</fullName>
    </submittedName>
</protein>
<keyword evidence="1" id="KW-0472">Membrane</keyword>
<name>A0AAJ2NKK9_ALKPS</name>
<keyword evidence="1" id="KW-1133">Transmembrane helix</keyword>
<feature type="transmembrane region" description="Helical" evidence="1">
    <location>
        <begin position="7"/>
        <end position="24"/>
    </location>
</feature>
<evidence type="ECO:0000313" key="3">
    <source>
        <dbReference type="Proteomes" id="UP001285636"/>
    </source>
</evidence>
<keyword evidence="1" id="KW-0812">Transmembrane</keyword>
<feature type="transmembrane region" description="Helical" evidence="1">
    <location>
        <begin position="58"/>
        <end position="79"/>
    </location>
</feature>
<reference evidence="2" key="1">
    <citation type="submission" date="2023-10" db="EMBL/GenBank/DDBJ databases">
        <title>Screening of Alkalihalophilus pseudofirmusBZ-TG-HK211 and Its Alleviation of Salt Stress on Rapeseed Growth.</title>
        <authorList>
            <person name="Zhao B."/>
            <person name="Guo T."/>
        </authorList>
    </citation>
    <scope>NUCLEOTIDE SEQUENCE</scope>
    <source>
        <strain evidence="2">BZ-TG-HK211</strain>
    </source>
</reference>
<gene>
    <name evidence="2" type="ORF">RYX45_05695</name>
</gene>
<dbReference type="RefSeq" id="WP_323466120.1">
    <property type="nucleotide sequence ID" value="NZ_CP144224.1"/>
</dbReference>
<evidence type="ECO:0000256" key="1">
    <source>
        <dbReference type="SAM" id="Phobius"/>
    </source>
</evidence>
<dbReference type="AlphaFoldDB" id="A0AAJ2NKK9"/>
<organism evidence="2 3">
    <name type="scientific">Alkalihalophilus pseudofirmus</name>
    <name type="common">Bacillus pseudofirmus</name>
    <dbReference type="NCBI Taxonomy" id="79885"/>
    <lineage>
        <taxon>Bacteria</taxon>
        <taxon>Bacillati</taxon>
        <taxon>Bacillota</taxon>
        <taxon>Bacilli</taxon>
        <taxon>Bacillales</taxon>
        <taxon>Bacillaceae</taxon>
        <taxon>Alkalihalophilus</taxon>
    </lineage>
</organism>
<comment type="caution">
    <text evidence="2">The sequence shown here is derived from an EMBL/GenBank/DDBJ whole genome shotgun (WGS) entry which is preliminary data.</text>
</comment>
<dbReference type="EMBL" id="JAWJAY010000001">
    <property type="protein sequence ID" value="MDV2884662.1"/>
    <property type="molecule type" value="Genomic_DNA"/>
</dbReference>
<feature type="transmembrane region" description="Helical" evidence="1">
    <location>
        <begin position="30"/>
        <end position="46"/>
    </location>
</feature>
<accession>A0AAJ2NKK9</accession>